<sequence>MISSNRYLLVGIHITWTVLTTG</sequence>
<evidence type="ECO:0000313" key="1">
    <source>
        <dbReference type="EMBL" id="MBW89306.1"/>
    </source>
</evidence>
<organism evidence="1">
    <name type="scientific">Rhizophora mucronata</name>
    <name type="common">Asiatic mangrove</name>
    <dbReference type="NCBI Taxonomy" id="61149"/>
    <lineage>
        <taxon>Eukaryota</taxon>
        <taxon>Viridiplantae</taxon>
        <taxon>Streptophyta</taxon>
        <taxon>Embryophyta</taxon>
        <taxon>Tracheophyta</taxon>
        <taxon>Spermatophyta</taxon>
        <taxon>Magnoliopsida</taxon>
        <taxon>eudicotyledons</taxon>
        <taxon>Gunneridae</taxon>
        <taxon>Pentapetalae</taxon>
        <taxon>rosids</taxon>
        <taxon>fabids</taxon>
        <taxon>Malpighiales</taxon>
        <taxon>Rhizophoraceae</taxon>
        <taxon>Rhizophora</taxon>
    </lineage>
</organism>
<accession>A0A2P2J749</accession>
<protein>
    <submittedName>
        <fullName evidence="1">RING-H2 finger protein ATL7-like isoform X3</fullName>
    </submittedName>
</protein>
<dbReference type="EMBL" id="GGEC01008823">
    <property type="protein sequence ID" value="MBW89306.1"/>
    <property type="molecule type" value="Transcribed_RNA"/>
</dbReference>
<reference evidence="1" key="1">
    <citation type="submission" date="2018-02" db="EMBL/GenBank/DDBJ databases">
        <title>Rhizophora mucronata_Transcriptome.</title>
        <authorList>
            <person name="Meera S.P."/>
            <person name="Sreeshan A."/>
            <person name="Augustine A."/>
        </authorList>
    </citation>
    <scope>NUCLEOTIDE SEQUENCE</scope>
    <source>
        <tissue evidence="1">Leaf</tissue>
    </source>
</reference>
<dbReference type="AlphaFoldDB" id="A0A2P2J749"/>
<proteinExistence type="predicted"/>
<name>A0A2P2J749_RHIMU</name>